<evidence type="ECO:0000256" key="1">
    <source>
        <dbReference type="ARBA" id="ARBA00022553"/>
    </source>
</evidence>
<dbReference type="Pfam" id="PF00072">
    <property type="entry name" value="Response_reg"/>
    <property type="match status" value="1"/>
</dbReference>
<dbReference type="GO" id="GO:0000160">
    <property type="term" value="P:phosphorelay signal transduction system"/>
    <property type="evidence" value="ECO:0007669"/>
    <property type="project" value="InterPro"/>
</dbReference>
<organism evidence="6 7">
    <name type="scientific">Thermohalobaculum xanthum</name>
    <dbReference type="NCBI Taxonomy" id="2753746"/>
    <lineage>
        <taxon>Bacteria</taxon>
        <taxon>Pseudomonadati</taxon>
        <taxon>Pseudomonadota</taxon>
        <taxon>Alphaproteobacteria</taxon>
        <taxon>Rhodobacterales</taxon>
        <taxon>Paracoccaceae</taxon>
        <taxon>Thermohalobaculum</taxon>
    </lineage>
</organism>
<dbReference type="InterPro" id="IPR039420">
    <property type="entry name" value="WalR-like"/>
</dbReference>
<dbReference type="Proteomes" id="UP000655420">
    <property type="component" value="Unassembled WGS sequence"/>
</dbReference>
<dbReference type="PANTHER" id="PTHR43214:SF43">
    <property type="entry name" value="TWO-COMPONENT RESPONSE REGULATOR"/>
    <property type="match status" value="1"/>
</dbReference>
<dbReference type="SUPFAM" id="SSF52172">
    <property type="entry name" value="CheY-like"/>
    <property type="match status" value="1"/>
</dbReference>
<dbReference type="InterPro" id="IPR001789">
    <property type="entry name" value="Sig_transdc_resp-reg_receiver"/>
</dbReference>
<dbReference type="GO" id="GO:0006355">
    <property type="term" value="P:regulation of DNA-templated transcription"/>
    <property type="evidence" value="ECO:0007669"/>
    <property type="project" value="InterPro"/>
</dbReference>
<evidence type="ECO:0000259" key="4">
    <source>
        <dbReference type="PROSITE" id="PS50043"/>
    </source>
</evidence>
<dbReference type="AlphaFoldDB" id="A0A8J7SD31"/>
<feature type="domain" description="Response regulatory" evidence="5">
    <location>
        <begin position="1"/>
        <end position="115"/>
    </location>
</feature>
<evidence type="ECO:0000256" key="3">
    <source>
        <dbReference type="PROSITE-ProRule" id="PRU00169"/>
    </source>
</evidence>
<dbReference type="PANTHER" id="PTHR43214">
    <property type="entry name" value="TWO-COMPONENT RESPONSE REGULATOR"/>
    <property type="match status" value="1"/>
</dbReference>
<dbReference type="InterPro" id="IPR016032">
    <property type="entry name" value="Sig_transdc_resp-reg_C-effctor"/>
</dbReference>
<reference evidence="6" key="1">
    <citation type="submission" date="2020-12" db="EMBL/GenBank/DDBJ databases">
        <title>Bacterial taxonomy.</title>
        <authorList>
            <person name="Pan X."/>
        </authorList>
    </citation>
    <scope>NUCLEOTIDE SEQUENCE</scope>
    <source>
        <strain evidence="6">M0105</strain>
    </source>
</reference>
<comment type="caution">
    <text evidence="6">The sequence shown here is derived from an EMBL/GenBank/DDBJ whole genome shotgun (WGS) entry which is preliminary data.</text>
</comment>
<dbReference type="GO" id="GO:0003677">
    <property type="term" value="F:DNA binding"/>
    <property type="evidence" value="ECO:0007669"/>
    <property type="project" value="UniProtKB-KW"/>
</dbReference>
<dbReference type="InterPro" id="IPR000792">
    <property type="entry name" value="Tscrpt_reg_LuxR_C"/>
</dbReference>
<name>A0A8J7SD31_9RHOB</name>
<feature type="domain" description="HTH luxR-type" evidence="4">
    <location>
        <begin position="137"/>
        <end position="202"/>
    </location>
</feature>
<dbReference type="InterPro" id="IPR058245">
    <property type="entry name" value="NreC/VraR/RcsB-like_REC"/>
</dbReference>
<dbReference type="PRINTS" id="PR00038">
    <property type="entry name" value="HTHLUXR"/>
</dbReference>
<protein>
    <submittedName>
        <fullName evidence="6">Response regulator transcription factor</fullName>
    </submittedName>
</protein>
<dbReference type="SMART" id="SM00421">
    <property type="entry name" value="HTH_LUXR"/>
    <property type="match status" value="1"/>
</dbReference>
<sequence>MLVDDHPVVRAGYRRLLDGRPGFRVIAEAADTRGALAAFLAHRPDLVLMDISMPGAGGLEAVRAILARQRDARIAVISMHQGAAFALKSLEAGALGYATKSSPPDEMLEVVAAVAAGRRAVSRDIAQEIALDVTAELRNGAVSLSPRETEILRLMGTGARARDIAEALGLSPKTVQNVVSQLRAKLDARSDIDLMRKALAAGLVEL</sequence>
<proteinExistence type="predicted"/>
<keyword evidence="2" id="KW-0238">DNA-binding</keyword>
<dbReference type="CDD" id="cd06170">
    <property type="entry name" value="LuxR_C_like"/>
    <property type="match status" value="1"/>
</dbReference>
<dbReference type="PROSITE" id="PS50043">
    <property type="entry name" value="HTH_LUXR_2"/>
    <property type="match status" value="1"/>
</dbReference>
<dbReference type="Gene3D" id="1.10.10.10">
    <property type="entry name" value="Winged helix-like DNA-binding domain superfamily/Winged helix DNA-binding domain"/>
    <property type="match status" value="1"/>
</dbReference>
<keyword evidence="1 3" id="KW-0597">Phosphoprotein</keyword>
<evidence type="ECO:0000313" key="6">
    <source>
        <dbReference type="EMBL" id="MBK0398187.1"/>
    </source>
</evidence>
<dbReference type="EMBL" id="JAEHHL010000001">
    <property type="protein sequence ID" value="MBK0398187.1"/>
    <property type="molecule type" value="Genomic_DNA"/>
</dbReference>
<evidence type="ECO:0000256" key="2">
    <source>
        <dbReference type="ARBA" id="ARBA00023125"/>
    </source>
</evidence>
<evidence type="ECO:0000259" key="5">
    <source>
        <dbReference type="PROSITE" id="PS50110"/>
    </source>
</evidence>
<feature type="modified residue" description="4-aspartylphosphate" evidence="3">
    <location>
        <position position="50"/>
    </location>
</feature>
<dbReference type="SUPFAM" id="SSF46894">
    <property type="entry name" value="C-terminal effector domain of the bipartite response regulators"/>
    <property type="match status" value="1"/>
</dbReference>
<dbReference type="Gene3D" id="3.40.50.2300">
    <property type="match status" value="1"/>
</dbReference>
<dbReference type="PROSITE" id="PS50110">
    <property type="entry name" value="RESPONSE_REGULATORY"/>
    <property type="match status" value="1"/>
</dbReference>
<keyword evidence="7" id="KW-1185">Reference proteome</keyword>
<dbReference type="RefSeq" id="WP_200606968.1">
    <property type="nucleotide sequence ID" value="NZ_JAEHHL010000001.1"/>
</dbReference>
<dbReference type="InterPro" id="IPR036388">
    <property type="entry name" value="WH-like_DNA-bd_sf"/>
</dbReference>
<dbReference type="InterPro" id="IPR011006">
    <property type="entry name" value="CheY-like_superfamily"/>
</dbReference>
<dbReference type="SMART" id="SM00448">
    <property type="entry name" value="REC"/>
    <property type="match status" value="1"/>
</dbReference>
<evidence type="ECO:0000313" key="7">
    <source>
        <dbReference type="Proteomes" id="UP000655420"/>
    </source>
</evidence>
<accession>A0A8J7SD31</accession>
<dbReference type="Pfam" id="PF00196">
    <property type="entry name" value="GerE"/>
    <property type="match status" value="1"/>
</dbReference>
<dbReference type="CDD" id="cd17535">
    <property type="entry name" value="REC_NarL-like"/>
    <property type="match status" value="1"/>
</dbReference>
<gene>
    <name evidence="6" type="ORF">H0I76_03215</name>
</gene>